<name>A0A6I8MBG2_9CORY</name>
<evidence type="ECO:0008006" key="3">
    <source>
        <dbReference type="Google" id="ProtNLM"/>
    </source>
</evidence>
<evidence type="ECO:0000313" key="1">
    <source>
        <dbReference type="EMBL" id="VZH84162.1"/>
    </source>
</evidence>
<proteinExistence type="predicted"/>
<reference evidence="1 2" key="1">
    <citation type="submission" date="2019-11" db="EMBL/GenBank/DDBJ databases">
        <authorList>
            <person name="Brisse S."/>
        </authorList>
    </citation>
    <scope>NUCLEOTIDE SEQUENCE [LARGE SCALE GENOMIC DNA]</scope>
    <source>
        <strain evidence="1">FRC0190</strain>
    </source>
</reference>
<dbReference type="EMBL" id="LR738855">
    <property type="protein sequence ID" value="VZH84162.1"/>
    <property type="molecule type" value="Genomic_DNA"/>
</dbReference>
<gene>
    <name evidence="1" type="ORF">FRC0190_00199</name>
</gene>
<dbReference type="AlphaFoldDB" id="A0A6I8MBG2"/>
<accession>A0A6I8MBG2</accession>
<dbReference type="Proteomes" id="UP000423525">
    <property type="component" value="Chromosome"/>
</dbReference>
<organism evidence="1 2">
    <name type="scientific">Corynebacterium rouxii</name>
    <dbReference type="NCBI Taxonomy" id="2719119"/>
    <lineage>
        <taxon>Bacteria</taxon>
        <taxon>Bacillati</taxon>
        <taxon>Actinomycetota</taxon>
        <taxon>Actinomycetes</taxon>
        <taxon>Mycobacteriales</taxon>
        <taxon>Corynebacteriaceae</taxon>
        <taxon>Corynebacterium</taxon>
    </lineage>
</organism>
<evidence type="ECO:0000313" key="2">
    <source>
        <dbReference type="Proteomes" id="UP000423525"/>
    </source>
</evidence>
<sequence>MILLVLINIVFSMLLLFNLTDANRKIEDATKRLDMLNEDVDVQSVKILDLYGIAQIPPMPDEEAASRIFTEVRR</sequence>
<dbReference type="KEGG" id="crf:FRC0190_00199"/>
<protein>
    <recommendedName>
        <fullName evidence="3">Cell division protein FtsL</fullName>
    </recommendedName>
</protein>